<evidence type="ECO:0000256" key="2">
    <source>
        <dbReference type="ARBA" id="ARBA00011233"/>
    </source>
</evidence>
<dbReference type="EMBL" id="MKCT01000018">
    <property type="protein sequence ID" value="OHX20054.1"/>
    <property type="molecule type" value="Genomic_DNA"/>
</dbReference>
<dbReference type="Proteomes" id="UP000180280">
    <property type="component" value="Unassembled WGS sequence"/>
</dbReference>
<protein>
    <recommendedName>
        <fullName evidence="12">Porin domain-containing protein</fullName>
    </recommendedName>
</protein>
<dbReference type="PANTHER" id="PTHR34501">
    <property type="entry name" value="PROTEIN YDDL-RELATED"/>
    <property type="match status" value="1"/>
</dbReference>
<name>A0ABX3CD26_9NEIS</name>
<evidence type="ECO:0000313" key="13">
    <source>
        <dbReference type="EMBL" id="OHX20054.1"/>
    </source>
</evidence>
<dbReference type="InterPro" id="IPR023614">
    <property type="entry name" value="Porin_dom_sf"/>
</dbReference>
<evidence type="ECO:0000256" key="3">
    <source>
        <dbReference type="ARBA" id="ARBA00022448"/>
    </source>
</evidence>
<evidence type="ECO:0000259" key="12">
    <source>
        <dbReference type="Pfam" id="PF13609"/>
    </source>
</evidence>
<keyword evidence="7" id="KW-0406">Ion transport</keyword>
<keyword evidence="8" id="KW-0626">Porin</keyword>
<evidence type="ECO:0000256" key="8">
    <source>
        <dbReference type="ARBA" id="ARBA00023114"/>
    </source>
</evidence>
<reference evidence="13 14" key="1">
    <citation type="submission" date="2016-09" db="EMBL/GenBank/DDBJ databases">
        <title>Chromobacterium muskegensis sp. nov., an insecticidal bacterium isolated from Sphagnum bogs.</title>
        <authorList>
            <person name="Sparks M.E."/>
            <person name="Blackburn M.B."/>
            <person name="Gundersen-Rindal D.E."/>
            <person name="Mitchell A."/>
            <person name="Farrar R."/>
            <person name="Kuhar D."/>
        </authorList>
    </citation>
    <scope>NUCLEOTIDE SEQUENCE [LARGE SCALE GENOMIC DNA]</scope>
    <source>
        <strain evidence="13 14">14B-1</strain>
    </source>
</reference>
<dbReference type="InterPro" id="IPR050298">
    <property type="entry name" value="Gram-neg_bact_OMP"/>
</dbReference>
<organism evidence="13 14">
    <name type="scientific">Chromobacterium sphagni</name>
    <dbReference type="NCBI Taxonomy" id="1903179"/>
    <lineage>
        <taxon>Bacteria</taxon>
        <taxon>Pseudomonadati</taxon>
        <taxon>Pseudomonadota</taxon>
        <taxon>Betaproteobacteria</taxon>
        <taxon>Neisseriales</taxon>
        <taxon>Chromobacteriaceae</taxon>
        <taxon>Chromobacterium</taxon>
    </lineage>
</organism>
<keyword evidence="5" id="KW-0812">Transmembrane</keyword>
<dbReference type="InterPro" id="IPR033900">
    <property type="entry name" value="Gram_neg_porin_domain"/>
</dbReference>
<keyword evidence="3" id="KW-0813">Transport</keyword>
<dbReference type="Gene3D" id="2.40.160.10">
    <property type="entry name" value="Porin"/>
    <property type="match status" value="1"/>
</dbReference>
<keyword evidence="4" id="KW-1134">Transmembrane beta strand</keyword>
<dbReference type="PRINTS" id="PR00182">
    <property type="entry name" value="ECOLNEIPORIN"/>
</dbReference>
<dbReference type="InterPro" id="IPR002299">
    <property type="entry name" value="Porin_Neis"/>
</dbReference>
<feature type="signal peptide" evidence="11">
    <location>
        <begin position="1"/>
        <end position="20"/>
    </location>
</feature>
<evidence type="ECO:0000256" key="10">
    <source>
        <dbReference type="ARBA" id="ARBA00023237"/>
    </source>
</evidence>
<evidence type="ECO:0000256" key="5">
    <source>
        <dbReference type="ARBA" id="ARBA00022692"/>
    </source>
</evidence>
<keyword evidence="6 11" id="KW-0732">Signal</keyword>
<gene>
    <name evidence="13" type="ORF">BI344_15275</name>
</gene>
<keyword evidence="10" id="KW-0998">Cell outer membrane</keyword>
<sequence length="371" mass="39461">MKRTILVAAIAATIPALAQADVNLYGSLRAGVSVTKNSANNYNSTFGVDDFGSRIGFRGKEDLGNGLKTIWQVETGLSLDGTSGFASTDSGKLANRESYVGVEGGFGKVRLGYLTDVLGDSESTDNLYGPFRDNMGTGFPLYEATDVFGAYGDSRFKNGIRYDSPELYGFSLTAQYGAGENQAAGQMKQGDKVGTRVAYQNSGFFGAWAYAGALNTNGGSNSATNRLEGGYNANNLYLAATYQWVTLYGNAHAQKSDGSGPALAGIGNFPSIATLNANKLENTTWAINAAYAFGNFKPSVVYSKRGDAKVDGVRYSLGATQWAAALDYTVSKRTLLQAGYGQVKENHDAQLINGHAQSTSTTIWAMMKHNF</sequence>
<dbReference type="PRINTS" id="PR00184">
    <property type="entry name" value="NEISSPPORIN"/>
</dbReference>
<dbReference type="CDD" id="cd00342">
    <property type="entry name" value="gram_neg_porins"/>
    <property type="match status" value="1"/>
</dbReference>
<dbReference type="Pfam" id="PF13609">
    <property type="entry name" value="Porin_4"/>
    <property type="match status" value="1"/>
</dbReference>
<dbReference type="SUPFAM" id="SSF56935">
    <property type="entry name" value="Porins"/>
    <property type="match status" value="1"/>
</dbReference>
<evidence type="ECO:0000256" key="7">
    <source>
        <dbReference type="ARBA" id="ARBA00023065"/>
    </source>
</evidence>
<feature type="chain" id="PRO_5047426398" description="Porin domain-containing protein" evidence="11">
    <location>
        <begin position="21"/>
        <end position="371"/>
    </location>
</feature>
<comment type="caution">
    <text evidence="13">The sequence shown here is derived from an EMBL/GenBank/DDBJ whole genome shotgun (WGS) entry which is preliminary data.</text>
</comment>
<dbReference type="InterPro" id="IPR001702">
    <property type="entry name" value="Porin_Gram-ve"/>
</dbReference>
<evidence type="ECO:0000256" key="6">
    <source>
        <dbReference type="ARBA" id="ARBA00022729"/>
    </source>
</evidence>
<comment type="subcellular location">
    <subcellularLocation>
        <location evidence="1">Cell outer membrane</location>
        <topology evidence="1">Multi-pass membrane protein</topology>
    </subcellularLocation>
</comment>
<accession>A0ABX3CD26</accession>
<keyword evidence="9" id="KW-0472">Membrane</keyword>
<proteinExistence type="predicted"/>
<comment type="subunit">
    <text evidence="2">Homotrimer.</text>
</comment>
<dbReference type="PANTHER" id="PTHR34501:SF9">
    <property type="entry name" value="MAJOR OUTER MEMBRANE PROTEIN P.IA"/>
    <property type="match status" value="1"/>
</dbReference>
<keyword evidence="14" id="KW-1185">Reference proteome</keyword>
<evidence type="ECO:0000256" key="9">
    <source>
        <dbReference type="ARBA" id="ARBA00023136"/>
    </source>
</evidence>
<feature type="domain" description="Porin" evidence="12">
    <location>
        <begin position="7"/>
        <end position="347"/>
    </location>
</feature>
<evidence type="ECO:0000256" key="4">
    <source>
        <dbReference type="ARBA" id="ARBA00022452"/>
    </source>
</evidence>
<dbReference type="RefSeq" id="WP_071112987.1">
    <property type="nucleotide sequence ID" value="NZ_MKCT01000018.1"/>
</dbReference>
<evidence type="ECO:0000256" key="1">
    <source>
        <dbReference type="ARBA" id="ARBA00004571"/>
    </source>
</evidence>
<evidence type="ECO:0000256" key="11">
    <source>
        <dbReference type="SAM" id="SignalP"/>
    </source>
</evidence>
<evidence type="ECO:0000313" key="14">
    <source>
        <dbReference type="Proteomes" id="UP000180280"/>
    </source>
</evidence>